<accession>X0SIX6</accession>
<name>X0SIX6_9ZZZZ</name>
<gene>
    <name evidence="1" type="ORF">S01H1_18482</name>
</gene>
<evidence type="ECO:0000313" key="1">
    <source>
        <dbReference type="EMBL" id="GAF80944.1"/>
    </source>
</evidence>
<comment type="caution">
    <text evidence="1">The sequence shown here is derived from an EMBL/GenBank/DDBJ whole genome shotgun (WGS) entry which is preliminary data.</text>
</comment>
<sequence>MIIDFNNQFTEEKDILVDIPDEEYENLGRACVDILKRIIRERTFAGEGTIEERKRRYEEKSNPVMLILNNKYEKDVNGSVLFQDFYEEIKTHLAENNLRMMSGIEVGKILRSDGLEVKLKTIDGKNGRFILGIRELLKLPKLPNSQSTPTRKEISGPLRNLSNSGNTKYIKSWRKSGGETRTKETVVSSIGNEGVAYLLRMGQIFETSPGNFKPV</sequence>
<dbReference type="AlphaFoldDB" id="X0SIX6"/>
<dbReference type="EMBL" id="BARS01009885">
    <property type="protein sequence ID" value="GAF80944.1"/>
    <property type="molecule type" value="Genomic_DNA"/>
</dbReference>
<protein>
    <submittedName>
        <fullName evidence="1">Uncharacterized protein</fullName>
    </submittedName>
</protein>
<proteinExistence type="predicted"/>
<organism evidence="1">
    <name type="scientific">marine sediment metagenome</name>
    <dbReference type="NCBI Taxonomy" id="412755"/>
    <lineage>
        <taxon>unclassified sequences</taxon>
        <taxon>metagenomes</taxon>
        <taxon>ecological metagenomes</taxon>
    </lineage>
</organism>
<reference evidence="1" key="1">
    <citation type="journal article" date="2014" name="Front. Microbiol.">
        <title>High frequency of phylogenetically diverse reductive dehalogenase-homologous genes in deep subseafloor sedimentary metagenomes.</title>
        <authorList>
            <person name="Kawai M."/>
            <person name="Futagami T."/>
            <person name="Toyoda A."/>
            <person name="Takaki Y."/>
            <person name="Nishi S."/>
            <person name="Hori S."/>
            <person name="Arai W."/>
            <person name="Tsubouchi T."/>
            <person name="Morono Y."/>
            <person name="Uchiyama I."/>
            <person name="Ito T."/>
            <person name="Fujiyama A."/>
            <person name="Inagaki F."/>
            <person name="Takami H."/>
        </authorList>
    </citation>
    <scope>NUCLEOTIDE SEQUENCE</scope>
    <source>
        <strain evidence="1">Expedition CK06-06</strain>
    </source>
</reference>